<evidence type="ECO:0000313" key="3">
    <source>
        <dbReference type="Proteomes" id="UP001642464"/>
    </source>
</evidence>
<feature type="region of interest" description="Disordered" evidence="1">
    <location>
        <begin position="144"/>
        <end position="186"/>
    </location>
</feature>
<dbReference type="EMBL" id="CAXAMM010029957">
    <property type="protein sequence ID" value="CAK9065587.1"/>
    <property type="molecule type" value="Genomic_DNA"/>
</dbReference>
<feature type="compositionally biased region" description="Basic and acidic residues" evidence="1">
    <location>
        <begin position="360"/>
        <end position="377"/>
    </location>
</feature>
<protein>
    <submittedName>
        <fullName evidence="2">Uncharacterized protein</fullName>
    </submittedName>
</protein>
<name>A0ABP0NR22_9DINO</name>
<proteinExistence type="predicted"/>
<keyword evidence="3" id="KW-1185">Reference proteome</keyword>
<reference evidence="2 3" key="1">
    <citation type="submission" date="2024-02" db="EMBL/GenBank/DDBJ databases">
        <authorList>
            <person name="Chen Y."/>
            <person name="Shah S."/>
            <person name="Dougan E. K."/>
            <person name="Thang M."/>
            <person name="Chan C."/>
        </authorList>
    </citation>
    <scope>NUCLEOTIDE SEQUENCE [LARGE SCALE GENOMIC DNA]</scope>
</reference>
<evidence type="ECO:0000313" key="2">
    <source>
        <dbReference type="EMBL" id="CAK9065587.1"/>
    </source>
</evidence>
<gene>
    <name evidence="2" type="ORF">SCF082_LOCUS33535</name>
</gene>
<feature type="region of interest" description="Disordered" evidence="1">
    <location>
        <begin position="346"/>
        <end position="377"/>
    </location>
</feature>
<dbReference type="Proteomes" id="UP001642464">
    <property type="component" value="Unassembled WGS sequence"/>
</dbReference>
<evidence type="ECO:0000256" key="1">
    <source>
        <dbReference type="SAM" id="MobiDB-lite"/>
    </source>
</evidence>
<feature type="region of interest" description="Disordered" evidence="1">
    <location>
        <begin position="1"/>
        <end position="108"/>
    </location>
</feature>
<feature type="compositionally biased region" description="Low complexity" evidence="1">
    <location>
        <begin position="18"/>
        <end position="28"/>
    </location>
</feature>
<accession>A0ABP0NR22</accession>
<feature type="compositionally biased region" description="Polar residues" evidence="1">
    <location>
        <begin position="84"/>
        <end position="95"/>
    </location>
</feature>
<organism evidence="2 3">
    <name type="scientific">Durusdinium trenchii</name>
    <dbReference type="NCBI Taxonomy" id="1381693"/>
    <lineage>
        <taxon>Eukaryota</taxon>
        <taxon>Sar</taxon>
        <taxon>Alveolata</taxon>
        <taxon>Dinophyceae</taxon>
        <taxon>Suessiales</taxon>
        <taxon>Symbiodiniaceae</taxon>
        <taxon>Durusdinium</taxon>
    </lineage>
</organism>
<feature type="non-terminal residue" evidence="2">
    <location>
        <position position="377"/>
    </location>
</feature>
<comment type="caution">
    <text evidence="2">The sequence shown here is derived from an EMBL/GenBank/DDBJ whole genome shotgun (WGS) entry which is preliminary data.</text>
</comment>
<sequence>MGPKVAKAKAAKAKAADAKANSAKAKATPPKPRPKTVRALPKALVPPPSRRTSNRNDSDHEPSDDEPAAAPSPKCRRLEDMPNVSMSTRLSTVPGQPSRPDITKFSQQKLENMPAVIWTKRNQQGEDSAADSGGVIVAQGSVSQDVNPPQIDSAASADPQQQQFVPPPAQNQEAMPSMDSDSKEAVMEVSPDGIHIRNDLGSGAISLDAIVRSCTKLLDVLTGDTWTHELDHFGFHQLQEDEFTLLMSEAKGHVRLAEHIADVHAELGPDADDWTWGSEDGDPLEDLLAFIRFLTTVLLHAHQQLLMVNQLLAMEALILHLHQHLLRHKVLMVFQKQVAEHYAKTELHENSQHADSQPQEETKETKDDQEAKNDEDG</sequence>
<feature type="compositionally biased region" description="Basic residues" evidence="1">
    <location>
        <begin position="1"/>
        <end position="12"/>
    </location>
</feature>